<evidence type="ECO:0008006" key="5">
    <source>
        <dbReference type="Google" id="ProtNLM"/>
    </source>
</evidence>
<dbReference type="Pfam" id="PF21882">
    <property type="entry name" value="Gp53-like_C"/>
    <property type="match status" value="1"/>
</dbReference>
<dbReference type="STRING" id="1914305.BLW93_06375"/>
<proteinExistence type="predicted"/>
<dbReference type="InterPro" id="IPR054075">
    <property type="entry name" value="Gp53-like_C"/>
</dbReference>
<dbReference type="RefSeq" id="WP_076713267.1">
    <property type="nucleotide sequence ID" value="NZ_MOEN01000023.1"/>
</dbReference>
<dbReference type="Pfam" id="PF12571">
    <property type="entry name" value="Phage_tail_fib"/>
    <property type="match status" value="1"/>
</dbReference>
<sequence length="355" mass="39284">MAEGKTVITLNGLKALTEASTLGRQVKPVYFKVSDQDIGDIYPGIDIDDLSGVWYQANISGYISVNDSTVQFILDIPEESATKYGKVFGLYLEDGTLFAVAVPPYPFPPLMRQRFKVQFVWQQIDSVMNFEDIPFYEFDQDVVHLDAISTISLALFDVQEHLIVLEQFKADYYRFKSGVSERLQNHEERISANKYEIEAHENAILDTSSTLSEQVLSLSEVVGLIPEAIAEAVKQHNTDTESHPDIRQKISSLSLALSSLIVQDVRNPGWMKIGNLLIEWGSVANNGNGGASVVFPKPYSEFVIPLLSSSQANSPAHHVYVANLSLESMGIAITSSDGAPNTDTDISVYWLSIGR</sequence>
<gene>
    <name evidence="3" type="ORF">BLW93_06375</name>
</gene>
<reference evidence="3 4" key="1">
    <citation type="submission" date="2016-10" db="EMBL/GenBank/DDBJ databases">
        <title>Genome sequence of a sulfur-reducing bacterium Desulfurobacterium indicum K6013.</title>
        <authorList>
            <person name="Cao J."/>
            <person name="Shao Z."/>
            <person name="Alain K."/>
            <person name="Jebbar M."/>
        </authorList>
    </citation>
    <scope>NUCLEOTIDE SEQUENCE [LARGE SCALE GENOMIC DNA]</scope>
    <source>
        <strain evidence="3 4">K6013</strain>
    </source>
</reference>
<feature type="domain" description="Putative tail fiber protein gp53-like C-terminal" evidence="2">
    <location>
        <begin position="276"/>
        <end position="355"/>
    </location>
</feature>
<protein>
    <recommendedName>
        <fullName evidence="5">Tail fiber protein</fullName>
    </recommendedName>
</protein>
<evidence type="ECO:0000313" key="4">
    <source>
        <dbReference type="Proteomes" id="UP000187408"/>
    </source>
</evidence>
<evidence type="ECO:0000259" key="2">
    <source>
        <dbReference type="Pfam" id="PF21882"/>
    </source>
</evidence>
<evidence type="ECO:0000313" key="3">
    <source>
        <dbReference type="EMBL" id="OMH40229.1"/>
    </source>
</evidence>
<dbReference type="InterPro" id="IPR022225">
    <property type="entry name" value="Phage_tail_fibre_N"/>
</dbReference>
<accession>A0A1R1MKD9</accession>
<dbReference type="Gene3D" id="2.60.40.3940">
    <property type="match status" value="1"/>
</dbReference>
<name>A0A1R1MKD9_9BACT</name>
<evidence type="ECO:0000259" key="1">
    <source>
        <dbReference type="Pfam" id="PF12571"/>
    </source>
</evidence>
<feature type="domain" description="Phage tail fibre protein N-terminal" evidence="1">
    <location>
        <begin position="5"/>
        <end position="115"/>
    </location>
</feature>
<comment type="caution">
    <text evidence="3">The sequence shown here is derived from an EMBL/GenBank/DDBJ whole genome shotgun (WGS) entry which is preliminary data.</text>
</comment>
<organism evidence="3 4">
    <name type="scientific">Desulfurobacterium indicum</name>
    <dbReference type="NCBI Taxonomy" id="1914305"/>
    <lineage>
        <taxon>Bacteria</taxon>
        <taxon>Pseudomonadati</taxon>
        <taxon>Aquificota</taxon>
        <taxon>Aquificia</taxon>
        <taxon>Desulfurobacteriales</taxon>
        <taxon>Desulfurobacteriaceae</taxon>
        <taxon>Desulfurobacterium</taxon>
    </lineage>
</organism>
<dbReference type="OrthoDB" id="8596123at2"/>
<dbReference type="EMBL" id="MOEN01000023">
    <property type="protein sequence ID" value="OMH40229.1"/>
    <property type="molecule type" value="Genomic_DNA"/>
</dbReference>
<keyword evidence="4" id="KW-1185">Reference proteome</keyword>
<dbReference type="Proteomes" id="UP000187408">
    <property type="component" value="Unassembled WGS sequence"/>
</dbReference>
<dbReference type="AlphaFoldDB" id="A0A1R1MKD9"/>